<dbReference type="SUPFAM" id="SSF51556">
    <property type="entry name" value="Metallo-dependent hydrolases"/>
    <property type="match status" value="1"/>
</dbReference>
<keyword evidence="3" id="KW-0378">Hydrolase</keyword>
<feature type="domain" description="Adenosine deaminase" evidence="4">
    <location>
        <begin position="14"/>
        <end position="358"/>
    </location>
</feature>
<comment type="cofactor">
    <cofactor evidence="1">
        <name>Zn(2+)</name>
        <dbReference type="ChEBI" id="CHEBI:29105"/>
    </cofactor>
</comment>
<protein>
    <submittedName>
        <fullName evidence="5">Adenosine deaminase</fullName>
    </submittedName>
</protein>
<dbReference type="GO" id="GO:0043103">
    <property type="term" value="P:hypoxanthine salvage"/>
    <property type="evidence" value="ECO:0007669"/>
    <property type="project" value="TreeGrafter"/>
</dbReference>
<sequence length="365" mass="41746">MNGLEISPFITDLPKVELHIHIEGTLSPSLRWKLAHRNNVPLAYATYEELLASYAVTYNHRPEMNGDKSRPTFFEAYFAGCQVLCQEQDFYEMAMEYYTRCQQLNIRHCEVFFDIQTYTRRGVPAEYALNGYMRAQREAAATLGVTSYWILCFLRHLPAEEGMADYETARPWACLADGTGHNLFRGVGLAANEYKRPPLLFEEAFQRAVADGLKVTMHCDVDQLDHHEHIHEAIFKVCGGRGADRIDHGLDAYSRPDLVAGLKERNIGLTLCPHAYHRRQPTEVLFPKIQFLWDSGVKFCLNSDDPTYMHNVWIDGAMQKAYTYCTFSKRDMRQLAINGVEMSWADNDVKKAILAELAAVNVEET</sequence>
<keyword evidence="2" id="KW-0479">Metal-binding</keyword>
<name>S3BTA4_OPHP1</name>
<evidence type="ECO:0000256" key="3">
    <source>
        <dbReference type="ARBA" id="ARBA00022801"/>
    </source>
</evidence>
<dbReference type="InterPro" id="IPR006330">
    <property type="entry name" value="Ado/ade_deaminase"/>
</dbReference>
<organism evidence="5 6">
    <name type="scientific">Ophiostoma piceae (strain UAMH 11346)</name>
    <name type="common">Sap stain fungus</name>
    <dbReference type="NCBI Taxonomy" id="1262450"/>
    <lineage>
        <taxon>Eukaryota</taxon>
        <taxon>Fungi</taxon>
        <taxon>Dikarya</taxon>
        <taxon>Ascomycota</taxon>
        <taxon>Pezizomycotina</taxon>
        <taxon>Sordariomycetes</taxon>
        <taxon>Sordariomycetidae</taxon>
        <taxon>Ophiostomatales</taxon>
        <taxon>Ophiostomataceae</taxon>
        <taxon>Ophiostoma</taxon>
    </lineage>
</organism>
<dbReference type="eggNOG" id="KOG1097">
    <property type="taxonomic scope" value="Eukaryota"/>
</dbReference>
<evidence type="ECO:0000256" key="2">
    <source>
        <dbReference type="ARBA" id="ARBA00022723"/>
    </source>
</evidence>
<evidence type="ECO:0000259" key="4">
    <source>
        <dbReference type="Pfam" id="PF00962"/>
    </source>
</evidence>
<proteinExistence type="predicted"/>
<keyword evidence="6" id="KW-1185">Reference proteome</keyword>
<evidence type="ECO:0000313" key="5">
    <source>
        <dbReference type="EMBL" id="EPE02636.1"/>
    </source>
</evidence>
<dbReference type="GO" id="GO:0000034">
    <property type="term" value="F:adenine deaminase activity"/>
    <property type="evidence" value="ECO:0007669"/>
    <property type="project" value="TreeGrafter"/>
</dbReference>
<dbReference type="Proteomes" id="UP000016923">
    <property type="component" value="Unassembled WGS sequence"/>
</dbReference>
<evidence type="ECO:0000256" key="1">
    <source>
        <dbReference type="ARBA" id="ARBA00001947"/>
    </source>
</evidence>
<dbReference type="InterPro" id="IPR001365">
    <property type="entry name" value="A_deaminase_dom"/>
</dbReference>
<dbReference type="OMA" id="RSNWIFC"/>
<dbReference type="GO" id="GO:0006146">
    <property type="term" value="P:adenine catabolic process"/>
    <property type="evidence" value="ECO:0007669"/>
    <property type="project" value="TreeGrafter"/>
</dbReference>
<gene>
    <name evidence="5" type="ORF">F503_03985</name>
</gene>
<dbReference type="STRING" id="1262450.S3BTA4"/>
<dbReference type="GO" id="GO:0005829">
    <property type="term" value="C:cytosol"/>
    <property type="evidence" value="ECO:0007669"/>
    <property type="project" value="TreeGrafter"/>
</dbReference>
<accession>S3BTA4</accession>
<dbReference type="GO" id="GO:0046872">
    <property type="term" value="F:metal ion binding"/>
    <property type="evidence" value="ECO:0007669"/>
    <property type="project" value="UniProtKB-KW"/>
</dbReference>
<dbReference type="InterPro" id="IPR032466">
    <property type="entry name" value="Metal_Hydrolase"/>
</dbReference>
<dbReference type="OrthoDB" id="272271at2759"/>
<dbReference type="VEuPathDB" id="FungiDB:F503_03985"/>
<dbReference type="EMBL" id="KE148175">
    <property type="protein sequence ID" value="EPE02636.1"/>
    <property type="molecule type" value="Genomic_DNA"/>
</dbReference>
<dbReference type="HOGENOM" id="CLU_039228_7_0_1"/>
<evidence type="ECO:0000313" key="6">
    <source>
        <dbReference type="Proteomes" id="UP000016923"/>
    </source>
</evidence>
<dbReference type="PANTHER" id="PTHR43114:SF7">
    <property type="entry name" value="ADENOSINE DEAMINASE DOMAIN-CONTAINING PROTEIN"/>
    <property type="match status" value="1"/>
</dbReference>
<dbReference type="NCBIfam" id="TIGR01430">
    <property type="entry name" value="aden_deam"/>
    <property type="match status" value="1"/>
</dbReference>
<reference evidence="5 6" key="1">
    <citation type="journal article" date="2013" name="BMC Genomics">
        <title>The genome and transcriptome of the pine saprophyte Ophiostoma piceae, and a comparison with the bark beetle-associated pine pathogen Grosmannia clavigera.</title>
        <authorList>
            <person name="Haridas S."/>
            <person name="Wang Y."/>
            <person name="Lim L."/>
            <person name="Massoumi Alamouti S."/>
            <person name="Jackman S."/>
            <person name="Docking R."/>
            <person name="Robertson G."/>
            <person name="Birol I."/>
            <person name="Bohlmann J."/>
            <person name="Breuil C."/>
        </authorList>
    </citation>
    <scope>NUCLEOTIDE SEQUENCE [LARGE SCALE GENOMIC DNA]</scope>
    <source>
        <strain evidence="5 6">UAMH 11346</strain>
    </source>
</reference>
<dbReference type="PANTHER" id="PTHR43114">
    <property type="entry name" value="ADENINE DEAMINASE"/>
    <property type="match status" value="1"/>
</dbReference>
<dbReference type="AlphaFoldDB" id="S3BTA4"/>
<dbReference type="Gene3D" id="3.20.20.140">
    <property type="entry name" value="Metal-dependent hydrolases"/>
    <property type="match status" value="1"/>
</dbReference>
<dbReference type="Pfam" id="PF00962">
    <property type="entry name" value="A_deaminase"/>
    <property type="match status" value="1"/>
</dbReference>